<dbReference type="Proteomes" id="UP000053573">
    <property type="component" value="Unassembled WGS sequence"/>
</dbReference>
<protein>
    <submittedName>
        <fullName evidence="1">Uncharacterized protein</fullName>
    </submittedName>
</protein>
<proteinExistence type="predicted"/>
<evidence type="ECO:0000313" key="1">
    <source>
        <dbReference type="EMBL" id="KLJ11801.1"/>
    </source>
</evidence>
<sequence>MKRSVSGLSATGHIGMHQFPSPSKLRLVLHLCTHNGIVHMSRGTKLALLTSPGHVGLPTENIASFSRDSQMGQAEEAQFTSSRMQQRPPTGVYAMGNIPTPTSNDIIQRIVQDSQGTTPLTLIIVAFGPGTLARPATRVCTICISTRIRSNRNEGRNIIRGYPIEAVILAEEAKLTAHQPSFISLCGNTEG</sequence>
<evidence type="ECO:0000313" key="2">
    <source>
        <dbReference type="Proteomes" id="UP000053573"/>
    </source>
</evidence>
<comment type="caution">
    <text evidence="1">The sequence shown here is derived from an EMBL/GenBank/DDBJ whole genome shotgun (WGS) entry which is preliminary data.</text>
</comment>
<dbReference type="EMBL" id="LDEV01001338">
    <property type="protein sequence ID" value="KLJ11801.1"/>
    <property type="molecule type" value="Genomic_DNA"/>
</dbReference>
<accession>A0A0H1BRR9</accession>
<name>A0A0H1BRR9_9EURO</name>
<dbReference type="AlphaFoldDB" id="A0A0H1BRR9"/>
<gene>
    <name evidence="1" type="ORF">EMPG_13040</name>
</gene>
<keyword evidence="2" id="KW-1185">Reference proteome</keyword>
<organism evidence="1 2">
    <name type="scientific">Blastomyces silverae</name>
    <dbReference type="NCBI Taxonomy" id="2060906"/>
    <lineage>
        <taxon>Eukaryota</taxon>
        <taxon>Fungi</taxon>
        <taxon>Dikarya</taxon>
        <taxon>Ascomycota</taxon>
        <taxon>Pezizomycotina</taxon>
        <taxon>Eurotiomycetes</taxon>
        <taxon>Eurotiomycetidae</taxon>
        <taxon>Onygenales</taxon>
        <taxon>Ajellomycetaceae</taxon>
        <taxon>Blastomyces</taxon>
    </lineage>
</organism>
<reference evidence="2" key="1">
    <citation type="journal article" date="2015" name="PLoS Genet.">
        <title>The dynamic genome and transcriptome of the human fungal pathogen Blastomyces and close relative Emmonsia.</title>
        <authorList>
            <person name="Munoz J.F."/>
            <person name="Gauthier G.M."/>
            <person name="Desjardins C.A."/>
            <person name="Gallo J.E."/>
            <person name="Holder J."/>
            <person name="Sullivan T.D."/>
            <person name="Marty A.J."/>
            <person name="Carmen J.C."/>
            <person name="Chen Z."/>
            <person name="Ding L."/>
            <person name="Gujja S."/>
            <person name="Magrini V."/>
            <person name="Misas E."/>
            <person name="Mitreva M."/>
            <person name="Priest M."/>
            <person name="Saif S."/>
            <person name="Whiston E.A."/>
            <person name="Young S."/>
            <person name="Zeng Q."/>
            <person name="Goldman W.E."/>
            <person name="Mardis E.R."/>
            <person name="Taylor J.W."/>
            <person name="McEwen J.G."/>
            <person name="Clay O.K."/>
            <person name="Klein B.S."/>
            <person name="Cuomo C.A."/>
        </authorList>
    </citation>
    <scope>NUCLEOTIDE SEQUENCE [LARGE SCALE GENOMIC DNA]</scope>
    <source>
        <strain evidence="2">UAMH 139</strain>
    </source>
</reference>